<accession>A0A0P0CSE1</accession>
<keyword evidence="3" id="KW-1185">Reference proteome</keyword>
<feature type="transmembrane region" description="Helical" evidence="1">
    <location>
        <begin position="88"/>
        <end position="107"/>
    </location>
</feature>
<feature type="transmembrane region" description="Helical" evidence="1">
    <location>
        <begin position="113"/>
        <end position="133"/>
    </location>
</feature>
<keyword evidence="1" id="KW-1133">Transmembrane helix</keyword>
<dbReference type="STRING" id="512763.DC20_17080"/>
<feature type="transmembrane region" description="Helical" evidence="1">
    <location>
        <begin position="24"/>
        <end position="41"/>
    </location>
</feature>
<reference evidence="2 3" key="1">
    <citation type="submission" date="2015-08" db="EMBL/GenBank/DDBJ databases">
        <title>Complete genome sequence of Rufibacter tibetensis strain 1351t, a radiation-resistant bacterium from tibet plateau.</title>
        <authorList>
            <person name="Dai J."/>
        </authorList>
    </citation>
    <scope>NUCLEOTIDE SEQUENCE [LARGE SCALE GENOMIC DNA]</scope>
    <source>
        <strain evidence="2 3">1351</strain>
    </source>
</reference>
<gene>
    <name evidence="2" type="ORF">DC20_17080</name>
</gene>
<name>A0A0P0CSE1_9BACT</name>
<evidence type="ECO:0000313" key="3">
    <source>
        <dbReference type="Proteomes" id="UP000061382"/>
    </source>
</evidence>
<feature type="transmembrane region" description="Helical" evidence="1">
    <location>
        <begin position="56"/>
        <end position="76"/>
    </location>
</feature>
<sequence>MLRVKFLVEGAKPLLSLNIMQKRLLLIQGGYFGLTGIWPLLHMPSFLAVTGPKKEVWLVVTVGLLILSIGAALLTAAFQAVQERSPAVLGFFSAVSMGAVDVRYALNDVILDVYLLDAIPEFIFSLGWVWIFFKNKDLQSLKKT</sequence>
<keyword evidence="1" id="KW-0812">Transmembrane</keyword>
<dbReference type="KEGG" id="rti:DC20_17080"/>
<keyword evidence="1" id="KW-0472">Membrane</keyword>
<dbReference type="EMBL" id="CP012643">
    <property type="protein sequence ID" value="ALJ00371.1"/>
    <property type="molecule type" value="Genomic_DNA"/>
</dbReference>
<evidence type="ECO:0000313" key="2">
    <source>
        <dbReference type="EMBL" id="ALJ00371.1"/>
    </source>
</evidence>
<dbReference type="PATRIC" id="fig|512763.3.peg.3755"/>
<dbReference type="Proteomes" id="UP000061382">
    <property type="component" value="Chromosome"/>
</dbReference>
<protein>
    <submittedName>
        <fullName evidence="2">Uncharacterized protein</fullName>
    </submittedName>
</protein>
<proteinExistence type="predicted"/>
<dbReference type="AlphaFoldDB" id="A0A0P0CSE1"/>
<evidence type="ECO:0000256" key="1">
    <source>
        <dbReference type="SAM" id="Phobius"/>
    </source>
</evidence>
<organism evidence="2 3">
    <name type="scientific">Rufibacter tibetensis</name>
    <dbReference type="NCBI Taxonomy" id="512763"/>
    <lineage>
        <taxon>Bacteria</taxon>
        <taxon>Pseudomonadati</taxon>
        <taxon>Bacteroidota</taxon>
        <taxon>Cytophagia</taxon>
        <taxon>Cytophagales</taxon>
        <taxon>Hymenobacteraceae</taxon>
        <taxon>Rufibacter</taxon>
    </lineage>
</organism>